<evidence type="ECO:0000313" key="2">
    <source>
        <dbReference type="EMBL" id="QHU18281.1"/>
    </source>
</evidence>
<dbReference type="SUPFAM" id="SSF56112">
    <property type="entry name" value="Protein kinase-like (PK-like)"/>
    <property type="match status" value="1"/>
</dbReference>
<feature type="compositionally biased region" description="Low complexity" evidence="1">
    <location>
        <begin position="261"/>
        <end position="273"/>
    </location>
</feature>
<dbReference type="Gene3D" id="1.10.510.10">
    <property type="entry name" value="Transferase(Phosphotransferase) domain 1"/>
    <property type="match status" value="1"/>
</dbReference>
<feature type="region of interest" description="Disordered" evidence="1">
    <location>
        <begin position="251"/>
        <end position="279"/>
    </location>
</feature>
<reference evidence="2" key="1">
    <citation type="journal article" date="2020" name="Nature">
        <title>Giant virus diversity and host interactions through global metagenomics.</title>
        <authorList>
            <person name="Schulz F."/>
            <person name="Roux S."/>
            <person name="Paez-Espino D."/>
            <person name="Jungbluth S."/>
            <person name="Walsh D.A."/>
            <person name="Denef V.J."/>
            <person name="McMahon K.D."/>
            <person name="Konstantinidis K.T."/>
            <person name="Eloe-Fadrosh E.A."/>
            <person name="Kyrpides N.C."/>
            <person name="Woyke T."/>
        </authorList>
    </citation>
    <scope>NUCLEOTIDE SEQUENCE</scope>
    <source>
        <strain evidence="2">GVMAG-S-3300013006-138</strain>
    </source>
</reference>
<proteinExistence type="predicted"/>
<evidence type="ECO:0008006" key="3">
    <source>
        <dbReference type="Google" id="ProtNLM"/>
    </source>
</evidence>
<protein>
    <recommendedName>
        <fullName evidence="3">Protein kinase domain-containing protein</fullName>
    </recommendedName>
</protein>
<dbReference type="InterPro" id="IPR011009">
    <property type="entry name" value="Kinase-like_dom_sf"/>
</dbReference>
<dbReference type="EMBL" id="MN740926">
    <property type="protein sequence ID" value="QHU18281.1"/>
    <property type="molecule type" value="Genomic_DNA"/>
</dbReference>
<accession>A0A6C0KM85</accession>
<name>A0A6C0KM85_9ZZZZ</name>
<evidence type="ECO:0000256" key="1">
    <source>
        <dbReference type="SAM" id="MobiDB-lite"/>
    </source>
</evidence>
<dbReference type="AlphaFoldDB" id="A0A6C0KM85"/>
<sequence length="548" mass="62757">MDPCLTQKIPISMPPWRKYSGAPKIKGYSKVTSLTPVLDTFFGKMPESEGQIQSDELFGRLVEFEGSGACLVESVAKKKRKAFCKVTHLLDPVRTIQSYYTDPTKGEKRMNEKLKNPMNQAFIDGLANYLLGQLRERKLSPHFCLFYGGFQGIAEKYRYNITSEFDSYRKYKAFWERRKAGIFTLHIEHDDSDMENESVDTPTSSLVSTDFHYSTPNSGSSLSSDRTHITLHNLEEAANSSLVELESVASLPNADEDRSRSNTGSGSDSDSNSEYTDDDSSELSVFIELKDYPVMLIFQEHMEGVLDDLLEEEEGAYDEKMWTAWTFQIIAALCAAQGALGFTHNDLHTNNIVWRKTDESWLFYKSRDGSVFRVPTFGKIFSIIDFGRAIFRVNETWFISDDYEIGGDAEGQYNFGTLQSRGKTTIYPNPSFDLCRYAVSIIDAIYPEMPTEVLEGVVLSKEDSWIIHETESPLWNLLWSWLIDENGRNVLYDEDKTERFPDFDLYQHISEHVKSAKPQDQIHKEIFKTYKISSKDVGDWETTYPLFC</sequence>
<organism evidence="2">
    <name type="scientific">viral metagenome</name>
    <dbReference type="NCBI Taxonomy" id="1070528"/>
    <lineage>
        <taxon>unclassified sequences</taxon>
        <taxon>metagenomes</taxon>
        <taxon>organismal metagenomes</taxon>
    </lineage>
</organism>